<proteinExistence type="predicted"/>
<evidence type="ECO:0000313" key="2">
    <source>
        <dbReference type="Proteomes" id="UP000488956"/>
    </source>
</evidence>
<dbReference type="EMBL" id="QXFX01004672">
    <property type="protein sequence ID" value="KAE9063181.1"/>
    <property type="molecule type" value="Genomic_DNA"/>
</dbReference>
<organism evidence="1 2">
    <name type="scientific">Phytophthora fragariae</name>
    <dbReference type="NCBI Taxonomy" id="53985"/>
    <lineage>
        <taxon>Eukaryota</taxon>
        <taxon>Sar</taxon>
        <taxon>Stramenopiles</taxon>
        <taxon>Oomycota</taxon>
        <taxon>Peronosporomycetes</taxon>
        <taxon>Peronosporales</taxon>
        <taxon>Peronosporaceae</taxon>
        <taxon>Phytophthora</taxon>
    </lineage>
</organism>
<protein>
    <submittedName>
        <fullName evidence="1">Uncharacterized protein</fullName>
    </submittedName>
</protein>
<accession>A0A6G0JPN3</accession>
<evidence type="ECO:0000313" key="1">
    <source>
        <dbReference type="EMBL" id="KAE9063181.1"/>
    </source>
</evidence>
<sequence>MQVGIFEMHVKIHTQVRWHLGGAEIHEGVLLTRFMRALDDGLNSLSSCIPQPIQDRPWAPRRHAASLNPLLLYASHRLPSALRLSATRIGDQLRTRSQYLVALVGQVPKWCGRHAIVVNTSTEEFGDNACYVSPYHLKLKSL</sequence>
<dbReference type="AlphaFoldDB" id="A0A6G0JPN3"/>
<comment type="caution">
    <text evidence="1">The sequence shown here is derived from an EMBL/GenBank/DDBJ whole genome shotgun (WGS) entry which is preliminary data.</text>
</comment>
<name>A0A6G0JPN3_9STRA</name>
<reference evidence="1 2" key="1">
    <citation type="submission" date="2018-09" db="EMBL/GenBank/DDBJ databases">
        <title>Genomic investigation of the strawberry pathogen Phytophthora fragariae indicates pathogenicity is determined by transcriptional variation in three key races.</title>
        <authorList>
            <person name="Adams T.M."/>
            <person name="Armitage A.D."/>
            <person name="Sobczyk M.K."/>
            <person name="Bates H.J."/>
            <person name="Dunwell J.M."/>
            <person name="Nellist C.F."/>
            <person name="Harrison R.J."/>
        </authorList>
    </citation>
    <scope>NUCLEOTIDE SEQUENCE [LARGE SCALE GENOMIC DNA]</scope>
    <source>
        <strain evidence="1 2">ONT-3</strain>
    </source>
</reference>
<gene>
    <name evidence="1" type="ORF">PF010_g29100</name>
</gene>
<dbReference type="Proteomes" id="UP000488956">
    <property type="component" value="Unassembled WGS sequence"/>
</dbReference>